<sequence>MNVADGSTALIVGTTNDDGSDSTYILDGYGIHYEKAILTKKGDQLPALETAGGGNYGLLIMVASVPFLEDSQWSSLYEYQEKYGVRMIQLNVYPSSDFGVELYKACNNATDMQELNIVSEVAQAEFPTAGLRQTNLSTEGLFHCPANILSENASTTTAFLQFQPTDYYPNVSVAGVINRLDTGREQMAMFMSSGNWSTTATYCNHIWVQWGYRGLYQGRRRLFLGTQVDDLFLTTTIYNSSEGFRVRPADLEAHINFTQQINERLNVSNPGSDYFTEFGFNANGNIAFEFGIWESNVSTYSCAGPLFTSWEEPSTGLEYKKPLGTGTSSWPKHPTFDWTAECVFLDPLARFFVNETNRDSFGLVSHTFTHLNLDLATYHDVLREISYNLLFAELMNFTNAMKFSGSGLIPPAITGMHNGDALRAFSDNGLWNAIGDNTRPVLRNPQNFHWPRMTDMEINGFSGYQITPRFSTRIYYNCDNMECDVDQCVTTADCKKAQGMEGLLTIERKFQPNYMIGLFHDPYMFHQPNLRQTDVEEFSLGSETGKFSLLAMWVHTIVDELVRLVDWPIVSLKHDHIAMEFNNRMTSDACSPWIQYHTSKLSNGSMAITSVTVRARGGKITGSSGGVVSITTDPKYNNTCAVPIPVTIPYNITISATGTTNTTDTTLLVNEMVDRGLGYRVESIGNDPPTIWVRLDGDPVTFNFDGEGVLL</sequence>
<dbReference type="AlphaFoldDB" id="A0A0G2GG92"/>
<evidence type="ECO:0000259" key="2">
    <source>
        <dbReference type="Pfam" id="PF25116"/>
    </source>
</evidence>
<keyword evidence="5" id="KW-1185">Reference proteome</keyword>
<gene>
    <name evidence="4" type="ORF">UCRPC4_g03266</name>
</gene>
<evidence type="ECO:0000259" key="3">
    <source>
        <dbReference type="Pfam" id="PF25117"/>
    </source>
</evidence>
<reference evidence="4 5" key="1">
    <citation type="submission" date="2015-05" db="EMBL/GenBank/DDBJ databases">
        <title>Distinctive expansion of gene families associated with plant cell wall degradation and secondary metabolism in the genomes of grapevine trunk pathogens.</title>
        <authorList>
            <person name="Lawrence D.P."/>
            <person name="Travadon R."/>
            <person name="Rolshausen P.E."/>
            <person name="Baumgartner K."/>
        </authorList>
    </citation>
    <scope>NUCLEOTIDE SEQUENCE [LARGE SCALE GENOMIC DNA]</scope>
    <source>
        <strain evidence="4">UCRPC4</strain>
    </source>
</reference>
<dbReference type="InterPro" id="IPR056826">
    <property type="entry name" value="Agd3_CE"/>
</dbReference>
<feature type="domain" description="Agd3 deacetylase" evidence="1">
    <location>
        <begin position="224"/>
        <end position="593"/>
    </location>
</feature>
<evidence type="ECO:0000313" key="4">
    <source>
        <dbReference type="EMBL" id="KKY22648.1"/>
    </source>
</evidence>
<dbReference type="Pfam" id="PF25117">
    <property type="entry name" value="Agd3_C"/>
    <property type="match status" value="1"/>
</dbReference>
<proteinExistence type="predicted"/>
<comment type="caution">
    <text evidence="4">The sequence shown here is derived from an EMBL/GenBank/DDBJ whole genome shotgun (WGS) entry which is preliminary data.</text>
</comment>
<dbReference type="PANTHER" id="PTHR31002">
    <property type="entry name" value="SERIPAUPERIN"/>
    <property type="match status" value="1"/>
</dbReference>
<evidence type="ECO:0000313" key="5">
    <source>
        <dbReference type="Proteomes" id="UP000053317"/>
    </source>
</evidence>
<name>A0A0G2GG92_PHACM</name>
<dbReference type="InterPro" id="IPR056827">
    <property type="entry name" value="CBM87_Agd3"/>
</dbReference>
<dbReference type="InterPro" id="IPR050788">
    <property type="entry name" value="Yeast_SRP1/TIP1_CWP"/>
</dbReference>
<dbReference type="InterPro" id="IPR056825">
    <property type="entry name" value="Agd3_C"/>
</dbReference>
<dbReference type="Proteomes" id="UP000053317">
    <property type="component" value="Unassembled WGS sequence"/>
</dbReference>
<dbReference type="EMBL" id="LCWF01000075">
    <property type="protein sequence ID" value="KKY22648.1"/>
    <property type="molecule type" value="Genomic_DNA"/>
</dbReference>
<feature type="domain" description="Agd3 C-terminal" evidence="3">
    <location>
        <begin position="652"/>
        <end position="704"/>
    </location>
</feature>
<dbReference type="PANTHER" id="PTHR31002:SF34">
    <property type="entry name" value="CELL WALL PROTEIN CWP1-RELATED"/>
    <property type="match status" value="1"/>
</dbReference>
<dbReference type="Pfam" id="PF25116">
    <property type="entry name" value="CBM87_Agd3"/>
    <property type="match status" value="1"/>
</dbReference>
<accession>A0A0G2GG92</accession>
<feature type="domain" description="Agd3 CBM87" evidence="2">
    <location>
        <begin position="7"/>
        <end position="210"/>
    </location>
</feature>
<dbReference type="OrthoDB" id="2113314at2759"/>
<organism evidence="4 5">
    <name type="scientific">Phaeomoniella chlamydospora</name>
    <name type="common">Phaeoacremonium chlamydosporum</name>
    <dbReference type="NCBI Taxonomy" id="158046"/>
    <lineage>
        <taxon>Eukaryota</taxon>
        <taxon>Fungi</taxon>
        <taxon>Dikarya</taxon>
        <taxon>Ascomycota</taxon>
        <taxon>Pezizomycotina</taxon>
        <taxon>Eurotiomycetes</taxon>
        <taxon>Chaetothyriomycetidae</taxon>
        <taxon>Phaeomoniellales</taxon>
        <taxon>Phaeomoniellaceae</taxon>
        <taxon>Phaeomoniella</taxon>
    </lineage>
</organism>
<dbReference type="Pfam" id="PF25115">
    <property type="entry name" value="Agd3_CE"/>
    <property type="match status" value="1"/>
</dbReference>
<evidence type="ECO:0000259" key="1">
    <source>
        <dbReference type="Pfam" id="PF25115"/>
    </source>
</evidence>
<reference evidence="4 5" key="2">
    <citation type="submission" date="2015-05" db="EMBL/GenBank/DDBJ databases">
        <authorList>
            <person name="Morales-Cruz A."/>
            <person name="Amrine K.C."/>
            <person name="Cantu D."/>
        </authorList>
    </citation>
    <scope>NUCLEOTIDE SEQUENCE [LARGE SCALE GENOMIC DNA]</scope>
    <source>
        <strain evidence="4">UCRPC4</strain>
    </source>
</reference>
<protein>
    <submittedName>
        <fullName evidence="4">Putative extracellular serine-rich</fullName>
    </submittedName>
</protein>